<name>X1VIC5_9ZZZZ</name>
<dbReference type="PANTHER" id="PTHR47313">
    <property type="entry name" value="RIBOSOMAL RNA LARGE SUBUNIT METHYLTRANSFERASE K/L"/>
    <property type="match status" value="1"/>
</dbReference>
<gene>
    <name evidence="2" type="ORF">S12H4_59775</name>
</gene>
<dbReference type="GO" id="GO:0070043">
    <property type="term" value="F:rRNA (guanine-N7-)-methyltransferase activity"/>
    <property type="evidence" value="ECO:0007669"/>
    <property type="project" value="TreeGrafter"/>
</dbReference>
<dbReference type="InterPro" id="IPR029063">
    <property type="entry name" value="SAM-dependent_MTases_sf"/>
</dbReference>
<dbReference type="GO" id="GO:0008990">
    <property type="term" value="F:rRNA (guanine-N2-)-methyltransferase activity"/>
    <property type="evidence" value="ECO:0007669"/>
    <property type="project" value="TreeGrafter"/>
</dbReference>
<sequence>MNPEYGLRLGALERLEKEYKRIGDFFKQKCAGYTGYLLMGNKELAAKVGLRASRRMIFYNGKIECRLLKYELYKGTRQPGTPQRPSGLGG</sequence>
<dbReference type="PANTHER" id="PTHR47313:SF1">
    <property type="entry name" value="RIBOSOMAL RNA LARGE SUBUNIT METHYLTRANSFERASE K_L"/>
    <property type="match status" value="1"/>
</dbReference>
<dbReference type="AlphaFoldDB" id="X1VIC5"/>
<accession>X1VIC5</accession>
<protein>
    <recommendedName>
        <fullName evidence="1">Ribosomal RNA large subunit methyltransferase K/L-like methyltransferase domain-containing protein</fullName>
    </recommendedName>
</protein>
<proteinExistence type="predicted"/>
<organism evidence="2">
    <name type="scientific">marine sediment metagenome</name>
    <dbReference type="NCBI Taxonomy" id="412755"/>
    <lineage>
        <taxon>unclassified sequences</taxon>
        <taxon>metagenomes</taxon>
        <taxon>ecological metagenomes</taxon>
    </lineage>
</organism>
<dbReference type="EMBL" id="BARW01039161">
    <property type="protein sequence ID" value="GAJ18387.1"/>
    <property type="molecule type" value="Genomic_DNA"/>
</dbReference>
<evidence type="ECO:0000313" key="2">
    <source>
        <dbReference type="EMBL" id="GAJ18387.1"/>
    </source>
</evidence>
<comment type="caution">
    <text evidence="2">The sequence shown here is derived from an EMBL/GenBank/DDBJ whole genome shotgun (WGS) entry which is preliminary data.</text>
</comment>
<dbReference type="Gene3D" id="3.40.50.150">
    <property type="entry name" value="Vaccinia Virus protein VP39"/>
    <property type="match status" value="1"/>
</dbReference>
<reference evidence="2" key="1">
    <citation type="journal article" date="2014" name="Front. Microbiol.">
        <title>High frequency of phylogenetically diverse reductive dehalogenase-homologous genes in deep subseafloor sedimentary metagenomes.</title>
        <authorList>
            <person name="Kawai M."/>
            <person name="Futagami T."/>
            <person name="Toyoda A."/>
            <person name="Takaki Y."/>
            <person name="Nishi S."/>
            <person name="Hori S."/>
            <person name="Arai W."/>
            <person name="Tsubouchi T."/>
            <person name="Morono Y."/>
            <person name="Uchiyama I."/>
            <person name="Ito T."/>
            <person name="Fujiyama A."/>
            <person name="Inagaki F."/>
            <person name="Takami H."/>
        </authorList>
    </citation>
    <scope>NUCLEOTIDE SEQUENCE</scope>
    <source>
        <strain evidence="2">Expedition CK06-06</strain>
    </source>
</reference>
<evidence type="ECO:0000259" key="1">
    <source>
        <dbReference type="Pfam" id="PF01170"/>
    </source>
</evidence>
<feature type="domain" description="Ribosomal RNA large subunit methyltransferase K/L-like methyltransferase" evidence="1">
    <location>
        <begin position="2"/>
        <end position="67"/>
    </location>
</feature>
<dbReference type="InterPro" id="IPR000241">
    <property type="entry name" value="RlmKL-like_Mtase"/>
</dbReference>
<dbReference type="Pfam" id="PF01170">
    <property type="entry name" value="UPF0020"/>
    <property type="match status" value="1"/>
</dbReference>